<sequence length="122" mass="13902">MASLSSWSRCGRTWITRTDCVRSINTFCRGRRRVTSPAPMARKLRTRSMVSSSIECTEIDVSVVNYSLTAIIPGSSCHSRWQHMRLPYYRLFPHFCTPTSPLPLHGLSCRPNVLVNTNKMLV</sequence>
<gene>
    <name evidence="1" type="ORF">TR127406</name>
</gene>
<dbReference type="EMBL" id="GEEE01010065">
    <property type="protein sequence ID" value="JAP53160.1"/>
    <property type="molecule type" value="Transcribed_RNA"/>
</dbReference>
<evidence type="ECO:0000313" key="1">
    <source>
        <dbReference type="EMBL" id="JAP53160.1"/>
    </source>
</evidence>
<organism evidence="1">
    <name type="scientific">Schistocephalus solidus</name>
    <name type="common">Tapeworm</name>
    <dbReference type="NCBI Taxonomy" id="70667"/>
    <lineage>
        <taxon>Eukaryota</taxon>
        <taxon>Metazoa</taxon>
        <taxon>Spiralia</taxon>
        <taxon>Lophotrochozoa</taxon>
        <taxon>Platyhelminthes</taxon>
        <taxon>Cestoda</taxon>
        <taxon>Eucestoda</taxon>
        <taxon>Diphyllobothriidea</taxon>
        <taxon>Diphyllobothriidae</taxon>
        <taxon>Schistocephalus</taxon>
    </lineage>
</organism>
<dbReference type="AlphaFoldDB" id="A0A0X3PPM7"/>
<name>A0A0X3PPM7_SCHSO</name>
<reference evidence="1" key="1">
    <citation type="submission" date="2016-01" db="EMBL/GenBank/DDBJ databases">
        <title>Reference transcriptome for the parasite Schistocephalus solidus: insights into the molecular evolution of parasitism.</title>
        <authorList>
            <person name="Hebert F.O."/>
            <person name="Grambauer S."/>
            <person name="Barber I."/>
            <person name="Landry C.R."/>
            <person name="Aubin-Horth N."/>
        </authorList>
    </citation>
    <scope>NUCLEOTIDE SEQUENCE</scope>
</reference>
<accession>A0A0X3PPM7</accession>
<proteinExistence type="predicted"/>
<protein>
    <submittedName>
        <fullName evidence="1">Uncharacterized protein</fullName>
    </submittedName>
</protein>